<keyword evidence="5" id="KW-0680">Restriction system</keyword>
<gene>
    <name evidence="8" type="ORF">BGM30_01150</name>
</gene>
<dbReference type="GO" id="GO:0015667">
    <property type="term" value="F:site-specific DNA-methyltransferase (cytosine-N4-specific) activity"/>
    <property type="evidence" value="ECO:0007669"/>
    <property type="project" value="UniProtKB-EC"/>
</dbReference>
<sequence>MEKELVSDKRGYLLRTVAEAKEIVLNWLREINLVNAIKLGLPEVDDRYHIWRVPLCNDQKKTVGEVVIDAYTTEILADRTTRTEIIIARLLKQDESKLETRKKTKKEYKLSSLINTIGFGDCSELLEEMPAESVDLIFTSPPYFNARPEYSEFEEYESYLLKLRQVIRKCHRVLSEGRFFVINISPVLLRRASRNQASKRIAVPFDLHRIFIEEGYDFIDDIIWLKPEGAGWATGRGRRFAADRNPLQYKTVPVTEYVLVYRKHTDLLIDWHIRNHPDQEVVKASKIADGYERTNVWKINPVTNSKHPAAFPVELAEKVITYYSFKGDVVLDPFAGSGTVGLAAASLDRRFVLFESNFNYIELIQQTIPRWKNIKFSSILWLNCKPSKLPPEQIEIQWEAIDDNNR</sequence>
<dbReference type="Proteomes" id="UP000236321">
    <property type="component" value="Unassembled WGS sequence"/>
</dbReference>
<dbReference type="InterPro" id="IPR001091">
    <property type="entry name" value="RM_Methyltransferase"/>
</dbReference>
<dbReference type="PROSITE" id="PS00093">
    <property type="entry name" value="N4_MTASE"/>
    <property type="match status" value="1"/>
</dbReference>
<keyword evidence="6" id="KW-0238">DNA-binding</keyword>
<comment type="catalytic activity">
    <reaction evidence="7">
        <text>a 2'-deoxycytidine in DNA + S-adenosyl-L-methionine = an N(4)-methyl-2'-deoxycytidine in DNA + S-adenosyl-L-homocysteine + H(+)</text>
        <dbReference type="Rhea" id="RHEA:16857"/>
        <dbReference type="Rhea" id="RHEA-COMP:11369"/>
        <dbReference type="Rhea" id="RHEA-COMP:13674"/>
        <dbReference type="ChEBI" id="CHEBI:15378"/>
        <dbReference type="ChEBI" id="CHEBI:57856"/>
        <dbReference type="ChEBI" id="CHEBI:59789"/>
        <dbReference type="ChEBI" id="CHEBI:85452"/>
        <dbReference type="ChEBI" id="CHEBI:137933"/>
        <dbReference type="EC" id="2.1.1.113"/>
    </reaction>
</comment>
<evidence type="ECO:0000256" key="6">
    <source>
        <dbReference type="ARBA" id="ARBA00023125"/>
    </source>
</evidence>
<proteinExistence type="inferred from homology"/>
<evidence type="ECO:0000313" key="8">
    <source>
        <dbReference type="EMBL" id="GBD51022.1"/>
    </source>
</evidence>
<reference evidence="9" key="1">
    <citation type="submission" date="2017-12" db="EMBL/GenBank/DDBJ databases">
        <title>Improved Draft Genome Sequence of Microcystis aeruginosa NIES-298, a Microcystin-Producing Cyanobacterium from Lake Kasumigaura, Japan.</title>
        <authorList>
            <person name="Yamaguchi H."/>
            <person name="Suzuki S."/>
            <person name="Kawachi M."/>
        </authorList>
    </citation>
    <scope>NUCLEOTIDE SEQUENCE [LARGE SCALE GENOMIC DNA]</scope>
    <source>
        <strain evidence="9">NIES-298</strain>
    </source>
</reference>
<dbReference type="InterPro" id="IPR017985">
    <property type="entry name" value="MeTrfase_CN4_CS"/>
</dbReference>
<evidence type="ECO:0000256" key="3">
    <source>
        <dbReference type="ARBA" id="ARBA00022679"/>
    </source>
</evidence>
<evidence type="ECO:0000256" key="1">
    <source>
        <dbReference type="ARBA" id="ARBA00010203"/>
    </source>
</evidence>
<evidence type="ECO:0000256" key="5">
    <source>
        <dbReference type="ARBA" id="ARBA00022747"/>
    </source>
</evidence>
<dbReference type="InterPro" id="IPR029063">
    <property type="entry name" value="SAM-dependent_MTases_sf"/>
</dbReference>
<comment type="similarity">
    <text evidence="1">Belongs to the N(4)/N(6)-methyltransferase family. N(4) subfamily.</text>
</comment>
<dbReference type="GO" id="GO:0009307">
    <property type="term" value="P:DNA restriction-modification system"/>
    <property type="evidence" value="ECO:0007669"/>
    <property type="project" value="UniProtKB-KW"/>
</dbReference>
<evidence type="ECO:0000256" key="2">
    <source>
        <dbReference type="ARBA" id="ARBA00022603"/>
    </source>
</evidence>
<dbReference type="REBASE" id="259165">
    <property type="entry name" value="M.Mae298ORF1150P"/>
</dbReference>
<evidence type="ECO:0000313" key="9">
    <source>
        <dbReference type="Proteomes" id="UP000236321"/>
    </source>
</evidence>
<dbReference type="SUPFAM" id="SSF53335">
    <property type="entry name" value="S-adenosyl-L-methionine-dependent methyltransferases"/>
    <property type="match status" value="1"/>
</dbReference>
<comment type="caution">
    <text evidence="8">The sequence shown here is derived from an EMBL/GenBank/DDBJ whole genome shotgun (WGS) entry which is preliminary data.</text>
</comment>
<dbReference type="RefSeq" id="WP_238142285.1">
    <property type="nucleotide sequence ID" value="NZ_BEIU01000002.1"/>
</dbReference>
<organism evidence="8 9">
    <name type="scientific">Microcystis aeruginosa NIES-298</name>
    <dbReference type="NCBI Taxonomy" id="449468"/>
    <lineage>
        <taxon>Bacteria</taxon>
        <taxon>Bacillati</taxon>
        <taxon>Cyanobacteriota</taxon>
        <taxon>Cyanophyceae</taxon>
        <taxon>Oscillatoriophycideae</taxon>
        <taxon>Chroococcales</taxon>
        <taxon>Microcystaceae</taxon>
        <taxon>Microcystis</taxon>
    </lineage>
</organism>
<name>A0A2H6BLG7_MICAE</name>
<keyword evidence="3" id="KW-0808">Transferase</keyword>
<dbReference type="InterPro" id="IPR002941">
    <property type="entry name" value="DNA_methylase_N4/N6"/>
</dbReference>
<evidence type="ECO:0000256" key="4">
    <source>
        <dbReference type="ARBA" id="ARBA00022691"/>
    </source>
</evidence>
<dbReference type="EMBL" id="BEYQ01000001">
    <property type="protein sequence ID" value="GBD51022.1"/>
    <property type="molecule type" value="Genomic_DNA"/>
</dbReference>
<dbReference type="GO" id="GO:0008170">
    <property type="term" value="F:N-methyltransferase activity"/>
    <property type="evidence" value="ECO:0007669"/>
    <property type="project" value="InterPro"/>
</dbReference>
<dbReference type="GO" id="GO:0032259">
    <property type="term" value="P:methylation"/>
    <property type="evidence" value="ECO:0007669"/>
    <property type="project" value="UniProtKB-KW"/>
</dbReference>
<dbReference type="Gene3D" id="3.40.50.150">
    <property type="entry name" value="Vaccinia Virus protein VP39"/>
    <property type="match status" value="1"/>
</dbReference>
<keyword evidence="4" id="KW-0949">S-adenosyl-L-methionine</keyword>
<evidence type="ECO:0000256" key="7">
    <source>
        <dbReference type="ARBA" id="ARBA00049120"/>
    </source>
</evidence>
<dbReference type="AlphaFoldDB" id="A0A2H6BLG7"/>
<protein>
    <submittedName>
        <fullName evidence="8">Site-specific DNA-methyltransferase</fullName>
    </submittedName>
</protein>
<dbReference type="PRINTS" id="PR00508">
    <property type="entry name" value="S21N4MTFRASE"/>
</dbReference>
<dbReference type="GO" id="GO:0003677">
    <property type="term" value="F:DNA binding"/>
    <property type="evidence" value="ECO:0007669"/>
    <property type="project" value="UniProtKB-KW"/>
</dbReference>
<dbReference type="Pfam" id="PF01555">
    <property type="entry name" value="N6_N4_Mtase"/>
    <property type="match status" value="1"/>
</dbReference>
<keyword evidence="2" id="KW-0489">Methyltransferase</keyword>
<accession>A0A2H6BLG7</accession>